<dbReference type="Proteomes" id="UP000183365">
    <property type="component" value="Unassembled WGS sequence"/>
</dbReference>
<evidence type="ECO:0000256" key="1">
    <source>
        <dbReference type="SAM" id="SignalP"/>
    </source>
</evidence>
<evidence type="ECO:0000313" key="3">
    <source>
        <dbReference type="EMBL" id="SGZ41064.1"/>
    </source>
</evidence>
<keyword evidence="1" id="KW-0732">Signal</keyword>
<dbReference type="Pfam" id="PF00624">
    <property type="entry name" value="Flocculin"/>
    <property type="match status" value="2"/>
</dbReference>
<proteinExistence type="predicted"/>
<evidence type="ECO:0000313" key="4">
    <source>
        <dbReference type="Proteomes" id="UP000183365"/>
    </source>
</evidence>
<dbReference type="InterPro" id="IPR018871">
    <property type="entry name" value="GLEYA_adhesin_domain"/>
</dbReference>
<evidence type="ECO:0000259" key="2">
    <source>
        <dbReference type="PROSITE" id="PS51820"/>
    </source>
</evidence>
<dbReference type="InterPro" id="IPR001389">
    <property type="entry name" value="Flocculin"/>
</dbReference>
<protein>
    <recommendedName>
        <fullName evidence="2">PA14 domain-containing protein</fullName>
    </recommendedName>
</protein>
<gene>
    <name evidence="3" type="ORF">HGUI_03264</name>
</gene>
<sequence length="483" mass="52293">MISLQIYLALYTLFKLSSSDTINGCVADSVNLGVDGLVGSIYYYPWLDNNYDKNTVDAYSESYQEGGYASNPQVITENDGHSLTEPATVANNVRITNFTYSFSTDNIQEYWTEQTNFYNEDGSHPIVPITNYVYSVNGYIIPKVSGSYTFSLGYADDVAILSFGDGNGIFGCCEAPDNSVGIDITKAQLYKTRRDSDDSELKTYTVDLVSGYVYPVSIWYANIIQLSDFSFLYTGPDGITHEDWTGFAYSSYSLEQDETCYVVNGKVSTSLWTGLGTTTTTSTLGETTSVTTISSSGSIPQIVKNVVYETVGVVELDPYTLTTSTVYQEYTGSLLTTVSTKYVTNGSTISVGYLVDKPYSTVFTQWTGSFTSTTTLSSVVTGTDGKPTTSSVVIVETPGSTITTPWTGSFTSTTTSYSVATGTDGKPTTSSVVIVETPESTTTIPWTGTATTTITSSVVTTNSDAIPLKLLLQNQMAHYLPFH</sequence>
<name>A0A1L0B3K1_9ASCO</name>
<dbReference type="InterPro" id="IPR037524">
    <property type="entry name" value="PA14/GLEYA"/>
</dbReference>
<reference evidence="4" key="1">
    <citation type="submission" date="2016-11" db="EMBL/GenBank/DDBJ databases">
        <authorList>
            <person name="Guldener U."/>
        </authorList>
    </citation>
    <scope>NUCLEOTIDE SEQUENCE [LARGE SCALE GENOMIC DNA]</scope>
</reference>
<dbReference type="EMBL" id="FQNF01000077">
    <property type="protein sequence ID" value="SGZ41064.1"/>
    <property type="molecule type" value="Genomic_DNA"/>
</dbReference>
<dbReference type="Gene3D" id="2.60.120.1560">
    <property type="match status" value="1"/>
</dbReference>
<organism evidence="3 4">
    <name type="scientific">Hanseniaspora guilliermondii</name>
    <dbReference type="NCBI Taxonomy" id="56406"/>
    <lineage>
        <taxon>Eukaryota</taxon>
        <taxon>Fungi</taxon>
        <taxon>Dikarya</taxon>
        <taxon>Ascomycota</taxon>
        <taxon>Saccharomycotina</taxon>
        <taxon>Saccharomycetes</taxon>
        <taxon>Saccharomycodales</taxon>
        <taxon>Saccharomycodaceae</taxon>
        <taxon>Hanseniaspora</taxon>
    </lineage>
</organism>
<dbReference type="OrthoDB" id="3973523at2759"/>
<dbReference type="Pfam" id="PF10528">
    <property type="entry name" value="GLEYA"/>
    <property type="match status" value="1"/>
</dbReference>
<feature type="domain" description="PA14" evidence="2">
    <location>
        <begin position="88"/>
        <end position="247"/>
    </location>
</feature>
<accession>A0A1L0B3K1</accession>
<keyword evidence="4" id="KW-1185">Reference proteome</keyword>
<dbReference type="PROSITE" id="PS51820">
    <property type="entry name" value="PA14"/>
    <property type="match status" value="1"/>
</dbReference>
<dbReference type="GO" id="GO:0000128">
    <property type="term" value="P:flocculation"/>
    <property type="evidence" value="ECO:0007669"/>
    <property type="project" value="InterPro"/>
</dbReference>
<feature type="signal peptide" evidence="1">
    <location>
        <begin position="1"/>
        <end position="19"/>
    </location>
</feature>
<dbReference type="VEuPathDB" id="FungiDB:HGUI_03264"/>
<feature type="chain" id="PRO_5012001293" description="PA14 domain-containing protein" evidence="1">
    <location>
        <begin position="20"/>
        <end position="483"/>
    </location>
</feature>
<dbReference type="AlphaFoldDB" id="A0A1L0B3K1"/>